<feature type="domain" description="MucB/RseB C-terminal" evidence="7">
    <location>
        <begin position="232"/>
        <end position="337"/>
    </location>
</feature>
<keyword evidence="3 5" id="KW-0732">Signal</keyword>
<keyword evidence="9" id="KW-1185">Reference proteome</keyword>
<organism evidence="8 9">
    <name type="scientific">Herbaspirillum hiltneri N3</name>
    <dbReference type="NCBI Taxonomy" id="1262470"/>
    <lineage>
        <taxon>Bacteria</taxon>
        <taxon>Pseudomonadati</taxon>
        <taxon>Pseudomonadota</taxon>
        <taxon>Betaproteobacteria</taxon>
        <taxon>Burkholderiales</taxon>
        <taxon>Oxalobacteraceae</taxon>
        <taxon>Herbaspirillum</taxon>
    </lineage>
</organism>
<dbReference type="InterPro" id="IPR038484">
    <property type="entry name" value="MucB/RseB_C_sf"/>
</dbReference>
<dbReference type="RefSeq" id="WP_053196874.1">
    <property type="nucleotide sequence ID" value="NZ_CP011409.1"/>
</dbReference>
<comment type="subcellular location">
    <subcellularLocation>
        <location evidence="1">Periplasm</location>
    </subcellularLocation>
</comment>
<evidence type="ECO:0000256" key="5">
    <source>
        <dbReference type="SAM" id="SignalP"/>
    </source>
</evidence>
<evidence type="ECO:0000313" key="9">
    <source>
        <dbReference type="Proteomes" id="UP000063429"/>
    </source>
</evidence>
<dbReference type="PANTHER" id="PTHR38782:SF1">
    <property type="entry name" value="SIGMA-E FACTOR REGULATORY PROTEIN RSEB"/>
    <property type="match status" value="1"/>
</dbReference>
<evidence type="ECO:0000256" key="3">
    <source>
        <dbReference type="ARBA" id="ARBA00022729"/>
    </source>
</evidence>
<dbReference type="PANTHER" id="PTHR38782">
    <property type="match status" value="1"/>
</dbReference>
<feature type="domain" description="MucB/RseB N-terminal" evidence="6">
    <location>
        <begin position="37"/>
        <end position="212"/>
    </location>
</feature>
<evidence type="ECO:0000313" key="8">
    <source>
        <dbReference type="EMBL" id="AKZ62861.1"/>
    </source>
</evidence>
<feature type="signal peptide" evidence="5">
    <location>
        <begin position="1"/>
        <end position="24"/>
    </location>
</feature>
<accession>A0ABM5V0E4</accession>
<dbReference type="Gene3D" id="2.50.20.10">
    <property type="entry name" value="Lipoprotein localisation LolA/LolB/LppX"/>
    <property type="match status" value="1"/>
</dbReference>
<dbReference type="Pfam" id="PF17188">
    <property type="entry name" value="MucB_RseB_C"/>
    <property type="match status" value="1"/>
</dbReference>
<dbReference type="Gene3D" id="3.30.200.100">
    <property type="entry name" value="MucB/RseB, C-terminal domain"/>
    <property type="match status" value="1"/>
</dbReference>
<dbReference type="EMBL" id="CP011409">
    <property type="protein sequence ID" value="AKZ62861.1"/>
    <property type="molecule type" value="Genomic_DNA"/>
</dbReference>
<sequence>MRQRQGLLRVVLFLSAVVAFSVKAENALPAKVSNNQDAQVLLKKIQSAAQRLNYSGTFVYQQSNQMRTSRITHILSGKNEIEKLEVLDGKPREYIRNNDDVACYVPEAKTVLIEKRVTRDVFPAILAANPTDLVDYYSVKMGETGRVAGHDCQAVILEPKDKLRYGYKLWADKATGLLLRAQTFDAKNEVVEQISFTQIEIGNIDHNRVKPSITNTNGWHIENSVMSQVNLSGWSVTPPPGFKKIQEVKRLISDTQNTGTSAAQHGVTTQREVSQIVFSDGLAAISVFIEPGSQSRTEGSMQQGAMNIVGRRQGDYWLTVVGEVPGPAIRQVSNSIEFKSK</sequence>
<reference evidence="9" key="1">
    <citation type="journal article" date="2015" name="Genome Announc.">
        <title>Complete Genome Sequence of Herbaspirillum hiltneri N3 (DSM 17495), Isolated from Surface-Sterilized Wheat Roots.</title>
        <authorList>
            <person name="Guizelini D."/>
            <person name="Saizaki P.M."/>
            <person name="Coimbra N.A."/>
            <person name="Weiss V.A."/>
            <person name="Faoro H."/>
            <person name="Sfeir M.Z."/>
            <person name="Baura V.A."/>
            <person name="Monteiro R.A."/>
            <person name="Chubatsu L.S."/>
            <person name="Souza E.M."/>
            <person name="Cruz L.M."/>
            <person name="Pedrosa F.O."/>
            <person name="Raittz R.T."/>
            <person name="Marchaukoski J.N."/>
            <person name="Steffens M.B."/>
        </authorList>
    </citation>
    <scope>NUCLEOTIDE SEQUENCE [LARGE SCALE GENOMIC DNA]</scope>
    <source>
        <strain evidence="9">N3</strain>
    </source>
</reference>
<evidence type="ECO:0000259" key="6">
    <source>
        <dbReference type="Pfam" id="PF03888"/>
    </source>
</evidence>
<evidence type="ECO:0000256" key="4">
    <source>
        <dbReference type="ARBA" id="ARBA00022764"/>
    </source>
</evidence>
<protein>
    <submittedName>
        <fullName evidence="8">Transcriptional regulator</fullName>
    </submittedName>
</protein>
<keyword evidence="4" id="KW-0574">Periplasm</keyword>
<evidence type="ECO:0000256" key="2">
    <source>
        <dbReference type="ARBA" id="ARBA00008150"/>
    </source>
</evidence>
<comment type="similarity">
    <text evidence="2">Belongs to the RseB family.</text>
</comment>
<dbReference type="InterPro" id="IPR033434">
    <property type="entry name" value="MucB/RseB_N"/>
</dbReference>
<dbReference type="Proteomes" id="UP000063429">
    <property type="component" value="Chromosome"/>
</dbReference>
<evidence type="ECO:0000256" key="1">
    <source>
        <dbReference type="ARBA" id="ARBA00004418"/>
    </source>
</evidence>
<proteinExistence type="inferred from homology"/>
<feature type="chain" id="PRO_5045782805" evidence="5">
    <location>
        <begin position="25"/>
        <end position="341"/>
    </location>
</feature>
<gene>
    <name evidence="8" type="ORF">F506_09370</name>
</gene>
<dbReference type="CDD" id="cd16327">
    <property type="entry name" value="RseB"/>
    <property type="match status" value="1"/>
</dbReference>
<dbReference type="InterPro" id="IPR005588">
    <property type="entry name" value="MucB_RseB"/>
</dbReference>
<name>A0ABM5V0E4_9BURK</name>
<dbReference type="PIRSF" id="PIRSF005427">
    <property type="entry name" value="RseB"/>
    <property type="match status" value="1"/>
</dbReference>
<dbReference type="InterPro" id="IPR033436">
    <property type="entry name" value="MucB/RseB_C"/>
</dbReference>
<dbReference type="Pfam" id="PF03888">
    <property type="entry name" value="MucB_RseB"/>
    <property type="match status" value="1"/>
</dbReference>
<evidence type="ECO:0000259" key="7">
    <source>
        <dbReference type="Pfam" id="PF17188"/>
    </source>
</evidence>